<dbReference type="EMBL" id="CP030942">
    <property type="protein sequence ID" value="UUP19641.1"/>
    <property type="molecule type" value="Genomic_DNA"/>
</dbReference>
<evidence type="ECO:0000313" key="1">
    <source>
        <dbReference type="EMBL" id="UUP19641.1"/>
    </source>
</evidence>
<protein>
    <submittedName>
        <fullName evidence="1">Uncharacterized protein</fullName>
    </submittedName>
</protein>
<dbReference type="RefSeq" id="WP_338532105.1">
    <property type="nucleotide sequence ID" value="NZ_CP030942.1"/>
</dbReference>
<proteinExistence type="predicted"/>
<geneLocation type="plasmid" evidence="1 2">
    <name>p1536_1</name>
</geneLocation>
<evidence type="ECO:0000313" key="2">
    <source>
        <dbReference type="Proteomes" id="UP001342418"/>
    </source>
</evidence>
<sequence>MVIPVSGERLAALPGEAVADTKDGLRDVRDFLRTHRHDRLNDRRTAMLGWPLRGVMARAVSLVDDTLNFAEEAARSVRPPHLREADGPRGLGHYLADDGMERLTAERDFRRDMYAATKRSAAFFGLRDVSLREAIFARALTALRKHVRAGTGDLRSLPEAAAMAAIMLTEIVAADRQAARSSNRDLAGSVRLFAPPVLAVALASRAPHLAREVDLMEVSLYAVEARAEKIASALSGEEPRKALTRVFEALLPHLP</sequence>
<organism evidence="1 2">
    <name type="scientific">Nitratireductor thuwali</name>
    <dbReference type="NCBI Taxonomy" id="2267699"/>
    <lineage>
        <taxon>Bacteria</taxon>
        <taxon>Pseudomonadati</taxon>
        <taxon>Pseudomonadota</taxon>
        <taxon>Alphaproteobacteria</taxon>
        <taxon>Hyphomicrobiales</taxon>
        <taxon>Phyllobacteriaceae</taxon>
        <taxon>Nitratireductor</taxon>
    </lineage>
</organism>
<reference evidence="1 2" key="1">
    <citation type="submission" date="2018-07" db="EMBL/GenBank/DDBJ databases">
        <title>Genome sequence of Nitratireductor thuwali#1536.</title>
        <authorList>
            <person name="Michoud G."/>
            <person name="Merlino G."/>
            <person name="Sefrji F.O."/>
            <person name="Daffonchio D."/>
        </authorList>
    </citation>
    <scope>NUCLEOTIDE SEQUENCE [LARGE SCALE GENOMIC DNA]</scope>
    <source>
        <strain evidence="1 2">Nit1536</strain>
        <plasmid evidence="1 2">p1536_1</plasmid>
    </source>
</reference>
<gene>
    <name evidence="1" type="ORF">NTH_04147</name>
</gene>
<keyword evidence="2" id="KW-1185">Reference proteome</keyword>
<dbReference type="Proteomes" id="UP001342418">
    <property type="component" value="Plasmid p1536_1"/>
</dbReference>
<accession>A0ABY5MR15</accession>
<keyword evidence="1" id="KW-0614">Plasmid</keyword>
<name>A0ABY5MR15_9HYPH</name>